<dbReference type="Gene3D" id="1.10.10.10">
    <property type="entry name" value="Winged helix-like DNA-binding domain superfamily/Winged helix DNA-binding domain"/>
    <property type="match status" value="1"/>
</dbReference>
<dbReference type="FunFam" id="1.10.10.10:FF:000001">
    <property type="entry name" value="LysR family transcriptional regulator"/>
    <property type="match status" value="1"/>
</dbReference>
<evidence type="ECO:0000256" key="4">
    <source>
        <dbReference type="ARBA" id="ARBA00023163"/>
    </source>
</evidence>
<dbReference type="SUPFAM" id="SSF53850">
    <property type="entry name" value="Periplasmic binding protein-like II"/>
    <property type="match status" value="1"/>
</dbReference>
<dbReference type="InterPro" id="IPR058163">
    <property type="entry name" value="LysR-type_TF_proteobact-type"/>
</dbReference>
<dbReference type="PANTHER" id="PTHR30537:SF80">
    <property type="entry name" value="TRANSCRIPTIONAL REGULATOR"/>
    <property type="match status" value="1"/>
</dbReference>
<feature type="domain" description="HTH lysR-type" evidence="5">
    <location>
        <begin position="1"/>
        <end position="53"/>
    </location>
</feature>
<dbReference type="KEGG" id="azq:G3580_16980"/>
<dbReference type="Gene3D" id="3.40.190.290">
    <property type="match status" value="1"/>
</dbReference>
<proteinExistence type="inferred from homology"/>
<dbReference type="InterPro" id="IPR036388">
    <property type="entry name" value="WH-like_DNA-bd_sf"/>
</dbReference>
<dbReference type="Proteomes" id="UP000501991">
    <property type="component" value="Chromosome"/>
</dbReference>
<name>A0A6C1BB29_9RHOO</name>
<reference evidence="6 7" key="1">
    <citation type="submission" date="2020-02" db="EMBL/GenBank/DDBJ databases">
        <title>Nitrogenibacter mangrovi gen. nov., sp. nov. isolated from mangrove sediment, a denitrifying betaproteobacterium.</title>
        <authorList>
            <person name="Liao H."/>
            <person name="Tian Y."/>
        </authorList>
    </citation>
    <scope>NUCLEOTIDE SEQUENCE [LARGE SCALE GENOMIC DNA]</scope>
    <source>
        <strain evidence="6 7">M9-3-2</strain>
    </source>
</reference>
<dbReference type="PRINTS" id="PR00039">
    <property type="entry name" value="HTHLYSR"/>
</dbReference>
<evidence type="ECO:0000313" key="6">
    <source>
        <dbReference type="EMBL" id="QID19908.1"/>
    </source>
</evidence>
<sequence length="295" mass="32827">MHTFVRIVEAGSLTAAAQQLETTQPTVSRRLKALERSLGVRLLQRSTHRMRLTEDGERCYRNARELLDRWDSFEAELRGAHEAPAGVLRVLAPHAFGQARLVEPLARYLNAYPGMRVEWLLHDDRAIDNFIGAGIDCAIRVGEVSDPELVSIRLAEVPRIVVAAPALLAGRPPLETAHDLRPLPWISLGTYYRTRATLHHAPSGRACTLNFTPRLVTDSLYALRSAALAGLGVCIGSAWVFAEDLAAGRLVRLVPDWRAEPLPVHLVYRYAPHYPARLRCFVDVFREALPAVIDA</sequence>
<keyword evidence="7" id="KW-1185">Reference proteome</keyword>
<keyword evidence="2" id="KW-0805">Transcription regulation</keyword>
<dbReference type="EMBL" id="CP048836">
    <property type="protein sequence ID" value="QID19908.1"/>
    <property type="molecule type" value="Genomic_DNA"/>
</dbReference>
<evidence type="ECO:0000256" key="1">
    <source>
        <dbReference type="ARBA" id="ARBA00009437"/>
    </source>
</evidence>
<dbReference type="PANTHER" id="PTHR30537">
    <property type="entry name" value="HTH-TYPE TRANSCRIPTIONAL REGULATOR"/>
    <property type="match status" value="1"/>
</dbReference>
<evidence type="ECO:0000256" key="2">
    <source>
        <dbReference type="ARBA" id="ARBA00023015"/>
    </source>
</evidence>
<dbReference type="SUPFAM" id="SSF46785">
    <property type="entry name" value="Winged helix' DNA-binding domain"/>
    <property type="match status" value="1"/>
</dbReference>
<gene>
    <name evidence="6" type="ORF">G3580_16980</name>
</gene>
<evidence type="ECO:0000259" key="5">
    <source>
        <dbReference type="PROSITE" id="PS50931"/>
    </source>
</evidence>
<evidence type="ECO:0000313" key="7">
    <source>
        <dbReference type="Proteomes" id="UP000501991"/>
    </source>
</evidence>
<evidence type="ECO:0000256" key="3">
    <source>
        <dbReference type="ARBA" id="ARBA00023125"/>
    </source>
</evidence>
<accession>A0A6C1BB29</accession>
<dbReference type="Pfam" id="PF00126">
    <property type="entry name" value="HTH_1"/>
    <property type="match status" value="1"/>
</dbReference>
<organism evidence="6 7">
    <name type="scientific">Nitrogeniibacter mangrovi</name>
    <dbReference type="NCBI Taxonomy" id="2016596"/>
    <lineage>
        <taxon>Bacteria</taxon>
        <taxon>Pseudomonadati</taxon>
        <taxon>Pseudomonadota</taxon>
        <taxon>Betaproteobacteria</taxon>
        <taxon>Rhodocyclales</taxon>
        <taxon>Zoogloeaceae</taxon>
        <taxon>Nitrogeniibacter</taxon>
    </lineage>
</organism>
<dbReference type="CDD" id="cd08422">
    <property type="entry name" value="PBP2_CrgA_like"/>
    <property type="match status" value="1"/>
</dbReference>
<keyword evidence="4" id="KW-0804">Transcription</keyword>
<dbReference type="InterPro" id="IPR036390">
    <property type="entry name" value="WH_DNA-bd_sf"/>
</dbReference>
<dbReference type="AlphaFoldDB" id="A0A6C1BB29"/>
<dbReference type="Pfam" id="PF03466">
    <property type="entry name" value="LysR_substrate"/>
    <property type="match status" value="1"/>
</dbReference>
<dbReference type="InterPro" id="IPR000847">
    <property type="entry name" value="LysR_HTH_N"/>
</dbReference>
<dbReference type="PROSITE" id="PS50931">
    <property type="entry name" value="HTH_LYSR"/>
    <property type="match status" value="1"/>
</dbReference>
<dbReference type="GO" id="GO:0003700">
    <property type="term" value="F:DNA-binding transcription factor activity"/>
    <property type="evidence" value="ECO:0007669"/>
    <property type="project" value="InterPro"/>
</dbReference>
<comment type="similarity">
    <text evidence="1">Belongs to the LysR transcriptional regulatory family.</text>
</comment>
<protein>
    <submittedName>
        <fullName evidence="6">LysR family transcriptional regulator</fullName>
    </submittedName>
</protein>
<dbReference type="GO" id="GO:0003677">
    <property type="term" value="F:DNA binding"/>
    <property type="evidence" value="ECO:0007669"/>
    <property type="project" value="UniProtKB-KW"/>
</dbReference>
<keyword evidence="3" id="KW-0238">DNA-binding</keyword>
<dbReference type="InterPro" id="IPR005119">
    <property type="entry name" value="LysR_subst-bd"/>
</dbReference>